<protein>
    <submittedName>
        <fullName evidence="1">Protein CBG25578</fullName>
    </submittedName>
</protein>
<name>B6IF65_CAEBR</name>
<dbReference type="Proteomes" id="UP000008549">
    <property type="component" value="Unassembled WGS sequence"/>
</dbReference>
<dbReference type="WormBase" id="CBG25578">
    <property type="protein sequence ID" value="CBP45816"/>
    <property type="gene ID" value="WBGene00086992"/>
</dbReference>
<reference evidence="1 2" key="2">
    <citation type="journal article" date="2011" name="PLoS Genet.">
        <title>Caenorhabditis briggsae recombinant inbred line genotypes reveal inter-strain incompatibility and the evolution of recombination.</title>
        <authorList>
            <person name="Ross J.A."/>
            <person name="Koboldt D.C."/>
            <person name="Staisch J.E."/>
            <person name="Chamberlin H.M."/>
            <person name="Gupta B.P."/>
            <person name="Miller R.D."/>
            <person name="Baird S.E."/>
            <person name="Haag E.S."/>
        </authorList>
    </citation>
    <scope>NUCLEOTIDE SEQUENCE [LARGE SCALE GENOMIC DNA]</scope>
    <source>
        <strain evidence="1 2">AF16</strain>
    </source>
</reference>
<dbReference type="CTD" id="68917064"/>
<dbReference type="KEGG" id="cbr:CBG_25578"/>
<dbReference type="GeneID" id="68917064"/>
<proteinExistence type="predicted"/>
<dbReference type="AlphaFoldDB" id="B6IF65"/>
<evidence type="ECO:0000313" key="3">
    <source>
        <dbReference type="WormBase" id="CBG25578"/>
    </source>
</evidence>
<sequence>MKRVFLRYSEIPFTSALFALRCHENHFCSKFSDYLKFLWISNEEFFCNKVLFQSIELSEKKKKTFYDTFQLLEHDTEV</sequence>
<dbReference type="HOGENOM" id="CLU_2624214_0_0_1"/>
<evidence type="ECO:0000313" key="1">
    <source>
        <dbReference type="EMBL" id="CAR98545.1"/>
    </source>
</evidence>
<reference evidence="1 2" key="1">
    <citation type="journal article" date="2003" name="PLoS Biol.">
        <title>The genome sequence of Caenorhabditis briggsae: a platform for comparative genomics.</title>
        <authorList>
            <person name="Stein L.D."/>
            <person name="Bao Z."/>
            <person name="Blasiar D."/>
            <person name="Blumenthal T."/>
            <person name="Brent M.R."/>
            <person name="Chen N."/>
            <person name="Chinwalla A."/>
            <person name="Clarke L."/>
            <person name="Clee C."/>
            <person name="Coghlan A."/>
            <person name="Coulson A."/>
            <person name="D'Eustachio P."/>
            <person name="Fitch D.H."/>
            <person name="Fulton L.A."/>
            <person name="Fulton R.E."/>
            <person name="Griffiths-Jones S."/>
            <person name="Harris T.W."/>
            <person name="Hillier L.W."/>
            <person name="Kamath R."/>
            <person name="Kuwabara P.E."/>
            <person name="Mardis E.R."/>
            <person name="Marra M.A."/>
            <person name="Miner T.L."/>
            <person name="Minx P."/>
            <person name="Mullikin J.C."/>
            <person name="Plumb R.W."/>
            <person name="Rogers J."/>
            <person name="Schein J.E."/>
            <person name="Sohrmann M."/>
            <person name="Spieth J."/>
            <person name="Stajich J.E."/>
            <person name="Wei C."/>
            <person name="Willey D."/>
            <person name="Wilson R.K."/>
            <person name="Durbin R."/>
            <person name="Waterston R.H."/>
        </authorList>
    </citation>
    <scope>NUCLEOTIDE SEQUENCE [LARGE SCALE GENOMIC DNA]</scope>
    <source>
        <strain evidence="1 2">AF16</strain>
    </source>
</reference>
<evidence type="ECO:0000313" key="2">
    <source>
        <dbReference type="Proteomes" id="UP000008549"/>
    </source>
</evidence>
<gene>
    <name evidence="1 3" type="ORF">CBG25578</name>
    <name evidence="1" type="ORF">CBG_25578</name>
</gene>
<keyword evidence="2" id="KW-1185">Reference proteome</keyword>
<organism evidence="1 2">
    <name type="scientific">Caenorhabditis briggsae</name>
    <dbReference type="NCBI Taxonomy" id="6238"/>
    <lineage>
        <taxon>Eukaryota</taxon>
        <taxon>Metazoa</taxon>
        <taxon>Ecdysozoa</taxon>
        <taxon>Nematoda</taxon>
        <taxon>Chromadorea</taxon>
        <taxon>Rhabditida</taxon>
        <taxon>Rhabditina</taxon>
        <taxon>Rhabditomorpha</taxon>
        <taxon>Rhabditoidea</taxon>
        <taxon>Rhabditidae</taxon>
        <taxon>Peloderinae</taxon>
        <taxon>Caenorhabditis</taxon>
    </lineage>
</organism>
<dbReference type="InParanoid" id="B6IF65"/>
<dbReference type="EMBL" id="HE601438">
    <property type="protein sequence ID" value="CAR98545.1"/>
    <property type="molecule type" value="Genomic_DNA"/>
</dbReference>
<dbReference type="RefSeq" id="XP_045098117.1">
    <property type="nucleotide sequence ID" value="XM_045242338.1"/>
</dbReference>
<accession>B6IF65</accession>